<protein>
    <submittedName>
        <fullName evidence="1">Uncharacterized protein</fullName>
    </submittedName>
</protein>
<reference evidence="1 2" key="1">
    <citation type="journal article" date="2023" name="Plants (Basel)">
        <title>Bridging the Gap: Combining Genomics and Transcriptomics Approaches to Understand Stylosanthes scabra, an Orphan Legume from the Brazilian Caatinga.</title>
        <authorList>
            <person name="Ferreira-Neto J.R.C."/>
            <person name="da Silva M.D."/>
            <person name="Binneck E."/>
            <person name="de Melo N.F."/>
            <person name="da Silva R.H."/>
            <person name="de Melo A.L.T.M."/>
            <person name="Pandolfi V."/>
            <person name="Bustamante F.O."/>
            <person name="Brasileiro-Vidal A.C."/>
            <person name="Benko-Iseppon A.M."/>
        </authorList>
    </citation>
    <scope>NUCLEOTIDE SEQUENCE [LARGE SCALE GENOMIC DNA]</scope>
    <source>
        <tissue evidence="1">Leaves</tissue>
    </source>
</reference>
<keyword evidence="2" id="KW-1185">Reference proteome</keyword>
<organism evidence="1 2">
    <name type="scientific">Stylosanthes scabra</name>
    <dbReference type="NCBI Taxonomy" id="79078"/>
    <lineage>
        <taxon>Eukaryota</taxon>
        <taxon>Viridiplantae</taxon>
        <taxon>Streptophyta</taxon>
        <taxon>Embryophyta</taxon>
        <taxon>Tracheophyta</taxon>
        <taxon>Spermatophyta</taxon>
        <taxon>Magnoliopsida</taxon>
        <taxon>eudicotyledons</taxon>
        <taxon>Gunneridae</taxon>
        <taxon>Pentapetalae</taxon>
        <taxon>rosids</taxon>
        <taxon>fabids</taxon>
        <taxon>Fabales</taxon>
        <taxon>Fabaceae</taxon>
        <taxon>Papilionoideae</taxon>
        <taxon>50 kb inversion clade</taxon>
        <taxon>dalbergioids sensu lato</taxon>
        <taxon>Dalbergieae</taxon>
        <taxon>Pterocarpus clade</taxon>
        <taxon>Stylosanthes</taxon>
    </lineage>
</organism>
<name>A0ABU6YQA7_9FABA</name>
<accession>A0ABU6YQA7</accession>
<proteinExistence type="predicted"/>
<gene>
    <name evidence="1" type="ORF">PIB30_078409</name>
</gene>
<evidence type="ECO:0000313" key="2">
    <source>
        <dbReference type="Proteomes" id="UP001341840"/>
    </source>
</evidence>
<evidence type="ECO:0000313" key="1">
    <source>
        <dbReference type="EMBL" id="MED6211942.1"/>
    </source>
</evidence>
<sequence>MGKALEVFFVRMKKSVTVWAARGKRSQIIQEEEATTPQQQWTRQTTFGQLEGCSSGNNTSETLTSIARAWKLRLERDSNGTMMYTGGLVSNIDGVNVDKCNMLLIEASILDLVYMSPNVIY</sequence>
<dbReference type="Proteomes" id="UP001341840">
    <property type="component" value="Unassembled WGS sequence"/>
</dbReference>
<comment type="caution">
    <text evidence="1">The sequence shown here is derived from an EMBL/GenBank/DDBJ whole genome shotgun (WGS) entry which is preliminary data.</text>
</comment>
<dbReference type="EMBL" id="JASCZI010242738">
    <property type="protein sequence ID" value="MED6211942.1"/>
    <property type="molecule type" value="Genomic_DNA"/>
</dbReference>